<comment type="similarity">
    <text evidence="1">Belongs to the peptidase M20A family.</text>
</comment>
<evidence type="ECO:0000313" key="3">
    <source>
        <dbReference type="Proteomes" id="UP000281549"/>
    </source>
</evidence>
<evidence type="ECO:0000313" key="2">
    <source>
        <dbReference type="EMBL" id="RKP19504.1"/>
    </source>
</evidence>
<dbReference type="InterPro" id="IPR002933">
    <property type="entry name" value="Peptidase_M20"/>
</dbReference>
<evidence type="ECO:0008006" key="4">
    <source>
        <dbReference type="Google" id="ProtNLM"/>
    </source>
</evidence>
<reference evidence="3" key="1">
    <citation type="journal article" date="2018" name="Nat. Microbiol.">
        <title>Leveraging single-cell genomics to expand the fungal tree of life.</title>
        <authorList>
            <person name="Ahrendt S.R."/>
            <person name="Quandt C.A."/>
            <person name="Ciobanu D."/>
            <person name="Clum A."/>
            <person name="Salamov A."/>
            <person name="Andreopoulos B."/>
            <person name="Cheng J.F."/>
            <person name="Woyke T."/>
            <person name="Pelin A."/>
            <person name="Henrissat B."/>
            <person name="Reynolds N.K."/>
            <person name="Benny G.L."/>
            <person name="Smith M.E."/>
            <person name="James T.Y."/>
            <person name="Grigoriev I.V."/>
        </authorList>
    </citation>
    <scope>NUCLEOTIDE SEQUENCE [LARGE SCALE GENOMIC DNA]</scope>
    <source>
        <strain evidence="3">CSF55</strain>
    </source>
</reference>
<dbReference type="Proteomes" id="UP000281549">
    <property type="component" value="Unassembled WGS sequence"/>
</dbReference>
<proteinExistence type="inferred from homology"/>
<name>A0A4P9YJB5_ROZAC</name>
<protein>
    <recommendedName>
        <fullName evidence="4">Peptidase M20 dimerisation domain-containing protein</fullName>
    </recommendedName>
</protein>
<dbReference type="PANTHER" id="PTHR45892:SF1">
    <property type="entry name" value="AMINOACYLASE-1"/>
    <property type="match status" value="1"/>
</dbReference>
<dbReference type="EMBL" id="ML005211">
    <property type="protein sequence ID" value="RKP19504.1"/>
    <property type="molecule type" value="Genomic_DNA"/>
</dbReference>
<dbReference type="Pfam" id="PF01546">
    <property type="entry name" value="Peptidase_M20"/>
    <property type="match status" value="1"/>
</dbReference>
<sequence length="108" mass="12174">MHRISNKISFQIFRIQVLLKRVFNKNNKPVFVATLPGTDSNKGAIAFSCHMDVVPVGDIKKWKSGPFEAKKFENGDIVARGAQDMKSIGVMYPTYQLILLGLTKRSEF</sequence>
<evidence type="ECO:0000256" key="1">
    <source>
        <dbReference type="ARBA" id="ARBA00006247"/>
    </source>
</evidence>
<dbReference type="InterPro" id="IPR052083">
    <property type="entry name" value="Aminoacylase-1_M20A"/>
</dbReference>
<accession>A0A4P9YJB5</accession>
<dbReference type="AlphaFoldDB" id="A0A4P9YJB5"/>
<dbReference type="Gene3D" id="3.40.630.10">
    <property type="entry name" value="Zn peptidases"/>
    <property type="match status" value="1"/>
</dbReference>
<dbReference type="GO" id="GO:0004046">
    <property type="term" value="F:aminoacylase activity"/>
    <property type="evidence" value="ECO:0007669"/>
    <property type="project" value="TreeGrafter"/>
</dbReference>
<gene>
    <name evidence="2" type="ORF">ROZALSC1DRAFT_22234</name>
</gene>
<dbReference type="PANTHER" id="PTHR45892">
    <property type="entry name" value="AMINOACYLASE-1"/>
    <property type="match status" value="1"/>
</dbReference>
<organism evidence="2 3">
    <name type="scientific">Rozella allomycis (strain CSF55)</name>
    <dbReference type="NCBI Taxonomy" id="988480"/>
    <lineage>
        <taxon>Eukaryota</taxon>
        <taxon>Fungi</taxon>
        <taxon>Fungi incertae sedis</taxon>
        <taxon>Cryptomycota</taxon>
        <taxon>Cryptomycota incertae sedis</taxon>
        <taxon>Rozella</taxon>
    </lineage>
</organism>
<dbReference type="SUPFAM" id="SSF53187">
    <property type="entry name" value="Zn-dependent exopeptidases"/>
    <property type="match status" value="1"/>
</dbReference>